<dbReference type="InterPro" id="IPR040750">
    <property type="entry name" value="eIF3m_C_helix"/>
</dbReference>
<dbReference type="Pfam" id="PF01399">
    <property type="entry name" value="PCI"/>
    <property type="match status" value="1"/>
</dbReference>
<dbReference type="InterPro" id="IPR000717">
    <property type="entry name" value="PCI_dom"/>
</dbReference>
<dbReference type="InterPro" id="IPR045237">
    <property type="entry name" value="COPS7/eIF3m"/>
</dbReference>
<dbReference type="EMBL" id="HBFP01010192">
    <property type="protein sequence ID" value="CAD8822923.1"/>
    <property type="molecule type" value="Transcribed_RNA"/>
</dbReference>
<dbReference type="GO" id="GO:0071541">
    <property type="term" value="C:eukaryotic translation initiation factor 3 complex, eIF3m"/>
    <property type="evidence" value="ECO:0007669"/>
    <property type="project" value="UniProtKB-UniRule"/>
</dbReference>
<accession>A0A7S0ZIH8</accession>
<comment type="similarity">
    <text evidence="1">Belongs to the CSN7/EIF3M family. CSN7 subfamily.</text>
</comment>
<comment type="similarity">
    <text evidence="5">Belongs to the eIF-3 subunit M family.</text>
</comment>
<dbReference type="HAMAP" id="MF_03012">
    <property type="entry name" value="eIF3m"/>
    <property type="match status" value="1"/>
</dbReference>
<dbReference type="GO" id="GO:0033290">
    <property type="term" value="C:eukaryotic 48S preinitiation complex"/>
    <property type="evidence" value="ECO:0007669"/>
    <property type="project" value="UniProtKB-UniRule"/>
</dbReference>
<dbReference type="AlphaFoldDB" id="A0A7S0ZIH8"/>
<evidence type="ECO:0000259" key="6">
    <source>
        <dbReference type="PROSITE" id="PS50250"/>
    </source>
</evidence>
<dbReference type="InterPro" id="IPR027528">
    <property type="entry name" value="eIF3m"/>
</dbReference>
<protein>
    <recommendedName>
        <fullName evidence="5">Eukaryotic translation initiation factor 3 subunit M</fullName>
        <shortName evidence="5">eIF3m</shortName>
    </recommendedName>
</protein>
<organism evidence="7">
    <name type="scientific">Timspurckia oligopyrenoides</name>
    <dbReference type="NCBI Taxonomy" id="708627"/>
    <lineage>
        <taxon>Eukaryota</taxon>
        <taxon>Rhodophyta</taxon>
        <taxon>Bangiophyceae</taxon>
        <taxon>Porphyridiales</taxon>
        <taxon>Porphyridiaceae</taxon>
        <taxon>Timspurckia</taxon>
    </lineage>
</organism>
<proteinExistence type="inferred from homology"/>
<evidence type="ECO:0000256" key="3">
    <source>
        <dbReference type="ARBA" id="ARBA00022540"/>
    </source>
</evidence>
<name>A0A7S0ZIH8_9RHOD</name>
<comment type="subcellular location">
    <subcellularLocation>
        <location evidence="5">Cytoplasm</location>
    </subcellularLocation>
</comment>
<keyword evidence="2 5" id="KW-0963">Cytoplasm</keyword>
<keyword evidence="4 5" id="KW-0648">Protein biosynthesis</keyword>
<dbReference type="GO" id="GO:0001732">
    <property type="term" value="P:formation of cytoplasmic translation initiation complex"/>
    <property type="evidence" value="ECO:0007669"/>
    <property type="project" value="UniProtKB-UniRule"/>
</dbReference>
<evidence type="ECO:0000256" key="2">
    <source>
        <dbReference type="ARBA" id="ARBA00022490"/>
    </source>
</evidence>
<comment type="subunit">
    <text evidence="5">Component of the eukaryotic translation initiation factor 3 (eIF-3) complex.</text>
</comment>
<evidence type="ECO:0000256" key="5">
    <source>
        <dbReference type="HAMAP-Rule" id="MF_03012"/>
    </source>
</evidence>
<reference evidence="7" key="1">
    <citation type="submission" date="2021-01" db="EMBL/GenBank/DDBJ databases">
        <authorList>
            <person name="Corre E."/>
            <person name="Pelletier E."/>
            <person name="Niang G."/>
            <person name="Scheremetjew M."/>
            <person name="Finn R."/>
            <person name="Kale V."/>
            <person name="Holt S."/>
            <person name="Cochrane G."/>
            <person name="Meng A."/>
            <person name="Brown T."/>
            <person name="Cohen L."/>
        </authorList>
    </citation>
    <scope>NUCLEOTIDE SEQUENCE</scope>
    <source>
        <strain evidence="7">CCMP3278</strain>
    </source>
</reference>
<keyword evidence="3 5" id="KW-0396">Initiation factor</keyword>
<sequence length="433" mass="47676">MAEVEMNGVEAVGVTQSGNERILSLDESRGIEVKAACDWLCKYSSNQAEMETLTGPIRSAEISQVTTKENALLLARALGSGFRSITLAESVAAFADEASTIDRKRFNSSFEGAVQVTVGMLAEYADMDGSAALELGDSVASKSDGCELRLRALSLLYNAVSESTAEGIKVRFQLLLRMISLAQNAHKSALLRSVFDKSEQFADSWSLSLVDRRVLFDAISTALLNDGFSNEAHEYELKALKSVDSNETAADADRAAKTVVSAIRLDSRFRLDELLEIPSVQALESSNALLWGLLNILVTGSLSDYTAYASKNGPFLESELRLSHEALLTKMRLLTFASLGMDKQELTYDEVSSALDVPKSETEMWVVRAISFGLVDARMDQIQQKVTIIRSTQRVFTKEHWKPLHDRITLWKNNLDELSSILSSNRSAFAEMQ</sequence>
<dbReference type="PANTHER" id="PTHR15350:SF2">
    <property type="entry name" value="EUKARYOTIC TRANSLATION INITIATION FACTOR 3 SUBUNIT M"/>
    <property type="match status" value="1"/>
</dbReference>
<dbReference type="GO" id="GO:0003743">
    <property type="term" value="F:translation initiation factor activity"/>
    <property type="evidence" value="ECO:0007669"/>
    <property type="project" value="UniProtKB-UniRule"/>
</dbReference>
<dbReference type="Pfam" id="PF18005">
    <property type="entry name" value="eIF3m_C_helix"/>
    <property type="match status" value="1"/>
</dbReference>
<dbReference type="PANTHER" id="PTHR15350">
    <property type="entry name" value="COP9 SIGNALOSOME COMPLEX SUBUNIT 7/DENDRITIC CELL PROTEIN GA17"/>
    <property type="match status" value="1"/>
</dbReference>
<evidence type="ECO:0000256" key="4">
    <source>
        <dbReference type="ARBA" id="ARBA00022917"/>
    </source>
</evidence>
<comment type="function">
    <text evidence="5">Component of the eukaryotic translation initiation factor 3 (eIF-3) complex, which is involved in protein synthesis of a specialized repertoire of mRNAs and, together with other initiation factors, stimulates binding of mRNA and methionyl-tRNAi to the 40S ribosome. The eIF-3 complex specifically targets and initiates translation of a subset of mRNAs involved in cell proliferation.</text>
</comment>
<gene>
    <name evidence="7" type="ORF">TOLI1172_LOCUS7319</name>
</gene>
<evidence type="ECO:0000256" key="1">
    <source>
        <dbReference type="ARBA" id="ARBA00008482"/>
    </source>
</evidence>
<dbReference type="GO" id="GO:0016282">
    <property type="term" value="C:eukaryotic 43S preinitiation complex"/>
    <property type="evidence" value="ECO:0007669"/>
    <property type="project" value="UniProtKB-UniRule"/>
</dbReference>
<dbReference type="PROSITE" id="PS50250">
    <property type="entry name" value="PCI"/>
    <property type="match status" value="1"/>
</dbReference>
<dbReference type="SMART" id="SM00088">
    <property type="entry name" value="PINT"/>
    <property type="match status" value="1"/>
</dbReference>
<evidence type="ECO:0000313" key="7">
    <source>
        <dbReference type="EMBL" id="CAD8822923.1"/>
    </source>
</evidence>
<feature type="domain" description="PCI" evidence="6">
    <location>
        <begin position="220"/>
        <end position="393"/>
    </location>
</feature>